<evidence type="ECO:0000313" key="4">
    <source>
        <dbReference type="EMBL" id="MDG5974317.1"/>
    </source>
</evidence>
<dbReference type="PANTHER" id="PTHR43755:SF1">
    <property type="entry name" value="FAD-DEPENDENT PYRIDINE NUCLEOTIDE-DISULPHIDE OXIDOREDUCTASE"/>
    <property type="match status" value="1"/>
</dbReference>
<dbReference type="InterPro" id="IPR036188">
    <property type="entry name" value="FAD/NAD-bd_sf"/>
</dbReference>
<sequence>MNGITMKNNPIETGLSRRQWVGLAAGGLATGLLPFAGWADSGVTSLRSVKGRKPVTVASELATTGISGQRVVVVGGGMAGMTVAKYLRLWGGSGLQVTLVEPDALYTSSIMSNLVLNGSRNISTLQFTRDALTTRYGVVRKAGSVVAIDRNTRTVTLSDQSTLMYDRLVLAPGVSFDDAYGLTQADYEARTPHAWRAGAQTTLLRQQVVAMRDKDVFVMTIPKAPYRCPPGPYERACVVADHLKTTQRAGCQVIVLDENPSIQAERHTFETAFGQTHAGVIRYVPGVTGITIDPMTKVVSYVDALGVSQVIQARVVNPIVPHRATGSEAGGWLAQAGLNNGTAGRWANVNVLSYESTAAGAVGIHVIGDASSCGMPKAGHVANQEAKICADAIVRLMTGGQPDPQPVANSACYSPITAKTASWLTAVYQYDSADGKMKIASNGGQLLINGVPAVPTEAATVSQDNFKDMGTWFTTLMRDTAA</sequence>
<protein>
    <submittedName>
        <fullName evidence="4">FAD-dependent pyridine nucleotide-disulfide oxidoreductase</fullName>
    </submittedName>
</protein>
<gene>
    <name evidence="4" type="ORF">H010_03582</name>
</gene>
<feature type="transmembrane region" description="Helical" evidence="1">
    <location>
        <begin position="20"/>
        <end position="39"/>
    </location>
</feature>
<dbReference type="PROSITE" id="PS51318">
    <property type="entry name" value="TAT"/>
    <property type="match status" value="1"/>
</dbReference>
<dbReference type="InterPro" id="IPR006311">
    <property type="entry name" value="TAT_signal"/>
</dbReference>
<evidence type="ECO:0000313" key="5">
    <source>
        <dbReference type="Proteomes" id="UP001152876"/>
    </source>
</evidence>
<keyword evidence="1" id="KW-0812">Transmembrane</keyword>
<keyword evidence="1" id="KW-1133">Transmembrane helix</keyword>
<name>A0A9X4NNB7_9BURK</name>
<feature type="domain" description="Sulfide dehydrogenase [flavocytochrome c] flavoprotein chain central" evidence="3">
    <location>
        <begin position="201"/>
        <end position="317"/>
    </location>
</feature>
<evidence type="ECO:0000259" key="2">
    <source>
        <dbReference type="Pfam" id="PF07992"/>
    </source>
</evidence>
<dbReference type="Pfam" id="PF07992">
    <property type="entry name" value="Pyr_redox_2"/>
    <property type="match status" value="1"/>
</dbReference>
<dbReference type="InterPro" id="IPR023753">
    <property type="entry name" value="FAD/NAD-binding_dom"/>
</dbReference>
<dbReference type="Gene3D" id="3.50.50.60">
    <property type="entry name" value="FAD/NAD(P)-binding domain"/>
    <property type="match status" value="2"/>
</dbReference>
<evidence type="ECO:0000256" key="1">
    <source>
        <dbReference type="SAM" id="Phobius"/>
    </source>
</evidence>
<dbReference type="Proteomes" id="UP001152876">
    <property type="component" value="Unassembled WGS sequence"/>
</dbReference>
<dbReference type="InterPro" id="IPR049386">
    <property type="entry name" value="FCSD_central"/>
</dbReference>
<accession>A0A9X4NNB7</accession>
<reference evidence="4" key="1">
    <citation type="submission" date="2013-01" db="EMBL/GenBank/DDBJ databases">
        <title>Genome draft of Hydrogenophaga taeniospiralis 2K1.</title>
        <authorList>
            <person name="Gomila M."/>
            <person name="Lalucat J."/>
        </authorList>
    </citation>
    <scope>NUCLEOTIDE SEQUENCE</scope>
    <source>
        <strain evidence="4">CCUG 15921</strain>
    </source>
</reference>
<dbReference type="GO" id="GO:0016491">
    <property type="term" value="F:oxidoreductase activity"/>
    <property type="evidence" value="ECO:0007669"/>
    <property type="project" value="InterPro"/>
</dbReference>
<organism evidence="4 5">
    <name type="scientific">Hydrogenophaga taeniospiralis CCUG 15921</name>
    <dbReference type="NCBI Taxonomy" id="1281780"/>
    <lineage>
        <taxon>Bacteria</taxon>
        <taxon>Pseudomonadati</taxon>
        <taxon>Pseudomonadota</taxon>
        <taxon>Betaproteobacteria</taxon>
        <taxon>Burkholderiales</taxon>
        <taxon>Comamonadaceae</taxon>
        <taxon>Hydrogenophaga</taxon>
    </lineage>
</organism>
<keyword evidence="5" id="KW-1185">Reference proteome</keyword>
<proteinExistence type="predicted"/>
<evidence type="ECO:0000259" key="3">
    <source>
        <dbReference type="Pfam" id="PF21706"/>
    </source>
</evidence>
<dbReference type="Pfam" id="PF21706">
    <property type="entry name" value="FCSD_central"/>
    <property type="match status" value="1"/>
</dbReference>
<dbReference type="AlphaFoldDB" id="A0A9X4NNB7"/>
<dbReference type="SUPFAM" id="SSF51905">
    <property type="entry name" value="FAD/NAD(P)-binding domain"/>
    <property type="match status" value="2"/>
</dbReference>
<dbReference type="PANTHER" id="PTHR43755">
    <property type="match status" value="1"/>
</dbReference>
<feature type="domain" description="FAD/NAD(P)-binding" evidence="2">
    <location>
        <begin position="70"/>
        <end position="175"/>
    </location>
</feature>
<keyword evidence="1" id="KW-0472">Membrane</keyword>
<dbReference type="EMBL" id="AOGK01000002">
    <property type="protein sequence ID" value="MDG5974317.1"/>
    <property type="molecule type" value="Genomic_DNA"/>
</dbReference>
<comment type="caution">
    <text evidence="4">The sequence shown here is derived from an EMBL/GenBank/DDBJ whole genome shotgun (WGS) entry which is preliminary data.</text>
</comment>
<dbReference type="InterPro" id="IPR052541">
    <property type="entry name" value="SQRD"/>
</dbReference>